<feature type="domain" description="Glycosyl transferase family 1" evidence="1">
    <location>
        <begin position="227"/>
        <end position="379"/>
    </location>
</feature>
<dbReference type="Proteomes" id="UP000283482">
    <property type="component" value="Unassembled WGS sequence"/>
</dbReference>
<evidence type="ECO:0000313" key="3">
    <source>
        <dbReference type="Proteomes" id="UP000283482"/>
    </source>
</evidence>
<sequence>MERKKKILIAIYNLAAGGAQKSLVSLLNTISPEKYSIDLFLLNSQGLFLSQVPEYVNLIKGSSNFSLIHHSPAEFKYFFKLGIWLWMKVVYSRLISKCFFRNLHKEQAHWKTWSQNIENLPKEYDCAIGYVEGCMNYFVIDKVKAKRKILWIHNVYTALKYNPDFDFDFFSKADNVVTMSESGVESLQHTFPQLKQKFIVLENISNGKLIEKFSLSSIEENEYKNFKGLKLLSIGRLMDQKNYPLAIQAASELRKKGIVFLWYVIGEGFDRAKLEALIEKENLGKVFKLIGLRENPYQYMRVADMIVMTSKFEGRSIALDEAKILHKLIVTTNYTSVADVVENEKTGLICEMTPQAVADAITRLHSNPNLVDAIITNLKSKDWDNTSEVEKYYSVIEG</sequence>
<keyword evidence="2" id="KW-0808">Transferase</keyword>
<reference evidence="2 3" key="1">
    <citation type="submission" date="2018-08" db="EMBL/GenBank/DDBJ databases">
        <title>A genome reference for cultivated species of the human gut microbiota.</title>
        <authorList>
            <person name="Zou Y."/>
            <person name="Xue W."/>
            <person name="Luo G."/>
        </authorList>
    </citation>
    <scope>NUCLEOTIDE SEQUENCE [LARGE SCALE GENOMIC DNA]</scope>
    <source>
        <strain evidence="2 3">AM40-34</strain>
    </source>
</reference>
<dbReference type="Gene3D" id="3.40.50.2000">
    <property type="entry name" value="Glycogen Phosphorylase B"/>
    <property type="match status" value="2"/>
</dbReference>
<accession>A0A413V3D0</accession>
<evidence type="ECO:0000259" key="1">
    <source>
        <dbReference type="Pfam" id="PF00534"/>
    </source>
</evidence>
<comment type="caution">
    <text evidence="2">The sequence shown here is derived from an EMBL/GenBank/DDBJ whole genome shotgun (WGS) entry which is preliminary data.</text>
</comment>
<name>A0A413V3D0_BACSE</name>
<dbReference type="PANTHER" id="PTHR12526">
    <property type="entry name" value="GLYCOSYLTRANSFERASE"/>
    <property type="match status" value="1"/>
</dbReference>
<dbReference type="EMBL" id="QSGN01000024">
    <property type="protein sequence ID" value="RHB28083.1"/>
    <property type="molecule type" value="Genomic_DNA"/>
</dbReference>
<dbReference type="RefSeq" id="WP_117907207.1">
    <property type="nucleotide sequence ID" value="NZ_CAXVLE010000030.1"/>
</dbReference>
<evidence type="ECO:0000313" key="2">
    <source>
        <dbReference type="EMBL" id="RHB28083.1"/>
    </source>
</evidence>
<dbReference type="InterPro" id="IPR001296">
    <property type="entry name" value="Glyco_trans_1"/>
</dbReference>
<gene>
    <name evidence="2" type="ORF">DW889_10365</name>
</gene>
<dbReference type="Pfam" id="PF00534">
    <property type="entry name" value="Glycos_transf_1"/>
    <property type="match status" value="1"/>
</dbReference>
<dbReference type="CDD" id="cd03811">
    <property type="entry name" value="GT4_GT28_WabH-like"/>
    <property type="match status" value="1"/>
</dbReference>
<dbReference type="PANTHER" id="PTHR12526:SF630">
    <property type="entry name" value="GLYCOSYLTRANSFERASE"/>
    <property type="match status" value="1"/>
</dbReference>
<organism evidence="2 3">
    <name type="scientific">Bacteroides stercoris</name>
    <dbReference type="NCBI Taxonomy" id="46506"/>
    <lineage>
        <taxon>Bacteria</taxon>
        <taxon>Pseudomonadati</taxon>
        <taxon>Bacteroidota</taxon>
        <taxon>Bacteroidia</taxon>
        <taxon>Bacteroidales</taxon>
        <taxon>Bacteroidaceae</taxon>
        <taxon>Bacteroides</taxon>
    </lineage>
</organism>
<protein>
    <submittedName>
        <fullName evidence="2">Glycosyltransferase</fullName>
    </submittedName>
</protein>
<dbReference type="GO" id="GO:0016757">
    <property type="term" value="F:glycosyltransferase activity"/>
    <property type="evidence" value="ECO:0007669"/>
    <property type="project" value="InterPro"/>
</dbReference>
<dbReference type="SUPFAM" id="SSF53756">
    <property type="entry name" value="UDP-Glycosyltransferase/glycogen phosphorylase"/>
    <property type="match status" value="1"/>
</dbReference>
<dbReference type="AlphaFoldDB" id="A0A413V3D0"/>
<proteinExistence type="predicted"/>